<dbReference type="RefSeq" id="WP_065971645.1">
    <property type="nucleotide sequence ID" value="NZ_CP080624.1"/>
</dbReference>
<sequence>MNKRFRGWAAVAGFVVGTGAAHATFFGGVDAGALWESNFTGATNGILASSVLMGVYSGYVGAYKGFDKNRGAWVASVNLQANRLRRYSVLDNDIFGGSAGVFHDLGKDASVLATVGGETVRFSNTVRNLAIYMARLHFKEGSQTLWVGETGEYDDARGQAGFNTYRGYSATLAGNWKPIASDVITVSAAHAYDHYDVATASIRTSNAASLGWLQELGHGIYIRAQASREYVHVAGGGSFYTTIYATGLGATF</sequence>
<evidence type="ECO:0000313" key="2">
    <source>
        <dbReference type="Proteomes" id="UP000253250"/>
    </source>
</evidence>
<comment type="caution">
    <text evidence="1">The sequence shown here is derived from an EMBL/GenBank/DDBJ whole genome shotgun (WGS) entry which is preliminary data.</text>
</comment>
<evidence type="ECO:0000313" key="1">
    <source>
        <dbReference type="EMBL" id="RCN59335.1"/>
    </source>
</evidence>
<keyword evidence="2" id="KW-1185">Reference proteome</keyword>
<accession>A0A1C2FZ14</accession>
<proteinExistence type="predicted"/>
<dbReference type="AlphaFoldDB" id="A0A1C2FZ14"/>
<organism evidence="1 2">
    <name type="scientific">Acidiferrobacter thiooxydans</name>
    <dbReference type="NCBI Taxonomy" id="163359"/>
    <lineage>
        <taxon>Bacteria</taxon>
        <taxon>Pseudomonadati</taxon>
        <taxon>Pseudomonadota</taxon>
        <taxon>Gammaproteobacteria</taxon>
        <taxon>Acidiferrobacterales</taxon>
        <taxon>Acidiferrobacteraceae</taxon>
        <taxon>Acidiferrobacter</taxon>
    </lineage>
</organism>
<dbReference type="Proteomes" id="UP000253250">
    <property type="component" value="Unassembled WGS sequence"/>
</dbReference>
<dbReference type="EMBL" id="PSYR01000001">
    <property type="protein sequence ID" value="RCN59335.1"/>
    <property type="molecule type" value="Genomic_DNA"/>
</dbReference>
<protein>
    <submittedName>
        <fullName evidence="1">Uncharacterized protein</fullName>
    </submittedName>
</protein>
<name>A0A1C2FZ14_9GAMM</name>
<dbReference type="STRING" id="163359.A9R16_01935"/>
<gene>
    <name evidence="1" type="ORF">C4900_06445</name>
</gene>
<reference evidence="1 2" key="1">
    <citation type="submission" date="2018-02" db="EMBL/GenBank/DDBJ databases">
        <title>Insights into the biology of acidophilic members of the Acidiferrobacteraceae family derived from comparative genomic analyses.</title>
        <authorList>
            <person name="Issotta F."/>
            <person name="Thyssen C."/>
            <person name="Mena C."/>
            <person name="Moya A."/>
            <person name="Bellenberg S."/>
            <person name="Sproer C."/>
            <person name="Covarrubias P.C."/>
            <person name="Sand W."/>
            <person name="Quatrini R."/>
            <person name="Vera M."/>
        </authorList>
    </citation>
    <scope>NUCLEOTIDE SEQUENCE [LARGE SCALE GENOMIC DNA]</scope>
    <source>
        <strain evidence="2">m-1</strain>
    </source>
</reference>